<feature type="region of interest" description="Disordered" evidence="1">
    <location>
        <begin position="65"/>
        <end position="104"/>
    </location>
</feature>
<dbReference type="EMBL" id="ML769702">
    <property type="protein sequence ID" value="KAE9389309.1"/>
    <property type="molecule type" value="Genomic_DNA"/>
</dbReference>
<dbReference type="OrthoDB" id="5596707at2759"/>
<dbReference type="Proteomes" id="UP000799118">
    <property type="component" value="Unassembled WGS sequence"/>
</dbReference>
<evidence type="ECO:0000256" key="1">
    <source>
        <dbReference type="SAM" id="MobiDB-lite"/>
    </source>
</evidence>
<accession>A0A6A4GU21</accession>
<sequence length="600" mass="66553">MASNGAIPPPIPEVPADLKFDGGVKVRAASAHWNWFCPVLQKANLSRIAFSRSCQKFGILPDKLLSNPPAKSTLRNPPPANDPEPSQPIPPVPGPTRPPKPIIGKLPPNYIPLQERTVGVPPKDDVHNFQYRAPIETEAAAEQVVQAGLLTITPEYRRKVKESVTSHRIGIDGNLLEDIESTYLLESAKSLLFSPKDPPDPVAVFFQEFGDAREGDDFYIARESLSIQELDELQDGEDALLTIEQVKKKLLSTNLEYGEVEGRVEAFPTIERVEESVAPMMMEFDELNIDEALAIVELAKETLIPNWGNLAGNISVAGISFRVRSENISPVYESIIECPAVPVLPDKPVRRDLAGVLQGSILFHLPNIHKSCPLFTNENLFSVPIYAAVKNNYGLAHQHSAPGLRMLSKNFQVAQQFPFNLHEHLPFPIPVPLLFIPSSFLPTGQCTKARDKPSLIAWHKTEKDQIKCLSISIPPSLMDRVFSSNCTQWLVMVRRDGKSQKIVRKLQPRDTVMSRDLSKSPVSKEVAEGYPRCSFLVTLDIREGYEEQSLAFTSCNLTTFLTPRCPSSPCEVPFFSGMSRLPFPGLNNIFNNSSVALQAL</sequence>
<reference evidence="2" key="1">
    <citation type="journal article" date="2019" name="Environ. Microbiol.">
        <title>Fungal ecological strategies reflected in gene transcription - a case study of two litter decomposers.</title>
        <authorList>
            <person name="Barbi F."/>
            <person name="Kohler A."/>
            <person name="Barry K."/>
            <person name="Baskaran P."/>
            <person name="Daum C."/>
            <person name="Fauchery L."/>
            <person name="Ihrmark K."/>
            <person name="Kuo A."/>
            <person name="LaButti K."/>
            <person name="Lipzen A."/>
            <person name="Morin E."/>
            <person name="Grigoriev I.V."/>
            <person name="Henrissat B."/>
            <person name="Lindahl B."/>
            <person name="Martin F."/>
        </authorList>
    </citation>
    <scope>NUCLEOTIDE SEQUENCE</scope>
    <source>
        <strain evidence="2">JB14</strain>
    </source>
</reference>
<evidence type="ECO:0000313" key="3">
    <source>
        <dbReference type="Proteomes" id="UP000799118"/>
    </source>
</evidence>
<gene>
    <name evidence="2" type="ORF">BT96DRAFT_1025101</name>
</gene>
<name>A0A6A4GU21_9AGAR</name>
<evidence type="ECO:0000313" key="2">
    <source>
        <dbReference type="EMBL" id="KAE9389309.1"/>
    </source>
</evidence>
<feature type="compositionally biased region" description="Pro residues" evidence="1">
    <location>
        <begin position="76"/>
        <end position="101"/>
    </location>
</feature>
<organism evidence="2 3">
    <name type="scientific">Gymnopus androsaceus JB14</name>
    <dbReference type="NCBI Taxonomy" id="1447944"/>
    <lineage>
        <taxon>Eukaryota</taxon>
        <taxon>Fungi</taxon>
        <taxon>Dikarya</taxon>
        <taxon>Basidiomycota</taxon>
        <taxon>Agaricomycotina</taxon>
        <taxon>Agaricomycetes</taxon>
        <taxon>Agaricomycetidae</taxon>
        <taxon>Agaricales</taxon>
        <taxon>Marasmiineae</taxon>
        <taxon>Omphalotaceae</taxon>
        <taxon>Gymnopus</taxon>
    </lineage>
</organism>
<proteinExistence type="predicted"/>
<keyword evidence="3" id="KW-1185">Reference proteome</keyword>
<dbReference type="AlphaFoldDB" id="A0A6A4GU21"/>
<protein>
    <submittedName>
        <fullName evidence="2">Uncharacterized protein</fullName>
    </submittedName>
</protein>